<dbReference type="SUPFAM" id="SSF50814">
    <property type="entry name" value="Lipocalins"/>
    <property type="match status" value="1"/>
</dbReference>
<reference key="1">
    <citation type="journal article" date="1993" name="Mol. Cell. Biochem.">
        <title>Role of fatty acid-binding protein in lipid metabolism of insect flight muscle.</title>
        <authorList>
            <person name="van der Horst D.J."/>
            <person name="van Doorn J.M."/>
            <person name="Passier P.C."/>
            <person name="Vork M.M."/>
            <person name="Glatz J.F."/>
        </authorList>
    </citation>
    <scope>PROTEIN SEQUENCE</scope>
</reference>
<accession>Q9TWR2</accession>
<sequence>VKEFAGIKYKLDSQTNFEEYMKAIGVGAIERKAGLALSPVI</sequence>
<keyword id="KW-0903">Direct protein sequencing</keyword>
<dbReference type="Gene3D" id="2.40.128.20">
    <property type="match status" value="1"/>
</dbReference>
<proteinExistence type="evidence at protein level"/>
<name>Q9TWR2_LOCMI</name>
<dbReference type="AlphaFoldDB" id="Q9TWR2"/>
<organism>
    <name type="scientific">Locusta migratoria</name>
    <name type="common">Migratory locust</name>
    <dbReference type="NCBI Taxonomy" id="7004"/>
    <lineage>
        <taxon>Eukaryota</taxon>
        <taxon>Metazoa</taxon>
        <taxon>Ecdysozoa</taxon>
        <taxon>Arthropoda</taxon>
        <taxon>Hexapoda</taxon>
        <taxon>Insecta</taxon>
        <taxon>Pterygota</taxon>
        <taxon>Neoptera</taxon>
        <taxon>Polyneoptera</taxon>
        <taxon>Orthoptera</taxon>
        <taxon>Caelifera</taxon>
        <taxon>Acrididea</taxon>
        <taxon>Acridomorpha</taxon>
        <taxon>Acridoidea</taxon>
        <taxon>Acrididae</taxon>
        <taxon>Oedipodinae</taxon>
        <taxon>Locusta</taxon>
    </lineage>
</organism>
<dbReference type="PROSITE" id="PS00214">
    <property type="entry name" value="FABP"/>
    <property type="match status" value="1"/>
</dbReference>
<protein>
    <submittedName>
        <fullName>Fatty acid-binding protein</fullName>
    </submittedName>
</protein>
<evidence type="ECO:0000259" key="1">
    <source>
        <dbReference type="PROSITE" id="PS00214"/>
    </source>
</evidence>
<dbReference type="GO" id="GO:0008289">
    <property type="term" value="F:lipid binding"/>
    <property type="evidence" value="ECO:0007669"/>
    <property type="project" value="InterPro"/>
</dbReference>
<dbReference type="SMR" id="Q9TWR2"/>
<dbReference type="InterPro" id="IPR000463">
    <property type="entry name" value="Fatty_acid-bd"/>
</dbReference>
<feature type="domain" description="Cytosolic fatty-acid binding proteins" evidence="1">
    <location>
        <begin position="7"/>
        <end position="24"/>
    </location>
</feature>
<dbReference type="InterPro" id="IPR012674">
    <property type="entry name" value="Calycin"/>
</dbReference>